<dbReference type="OrthoDB" id="4865224at2759"/>
<protein>
    <recommendedName>
        <fullName evidence="4">RRM domain-containing protein</fullName>
    </recommendedName>
</protein>
<sequence length="463" mass="51925">MDKEDNHQTTGDLGAYCSSSSDDGVRDIAPPGDQQGLDDDKHDHLPRGRSDFLTYHRDMARMDHPEICVPISDQGACLGPQSRRVILDNLSLDATPAQVLKGIRGYGGIVSVLVTRCPSVKRKSAKAALVEFVYPEAAAEYADCVHKRPLIYTARDNVGHSPTAYLVPTPSWFHSQLSRHLLENGVTRSLCLPNFPLDAVWFLICAVGHGSVTSTLLDQENNLTLEFSSLFDAARAARIVRLDHVHIGYGAGKNNVHYRPDSSQGNMEDVYRTTDGVIGYIDSQFLHQAWNKAPYNLYRPGCFSNREPTPPTSRLKQTKDDILAEHFNIDADEVCDFLQEREHFQSTTYKIVGSTISLTRHKYSWSISSKDSIKLLMANTLHHPDWEKNWDTYFHSCGLINLRRWEQYGSMAKHRREVASAQGLKAGTVPLCDGCEWRCQQIKSTPVPGLVKEWCATRPSTEP</sequence>
<evidence type="ECO:0000313" key="2">
    <source>
        <dbReference type="EMBL" id="QUC19376.1"/>
    </source>
</evidence>
<proteinExistence type="predicted"/>
<feature type="compositionally biased region" description="Basic and acidic residues" evidence="1">
    <location>
        <begin position="38"/>
        <end position="49"/>
    </location>
</feature>
<gene>
    <name evidence="2" type="ORF">UV8b_03617</name>
</gene>
<reference evidence="2" key="1">
    <citation type="submission" date="2020-03" db="EMBL/GenBank/DDBJ databases">
        <title>A mixture of massive structural variations and highly conserved coding sequences in Ustilaginoidea virens genome.</title>
        <authorList>
            <person name="Zhang K."/>
            <person name="Zhao Z."/>
            <person name="Zhang Z."/>
            <person name="Li Y."/>
            <person name="Hsiang T."/>
            <person name="Sun W."/>
        </authorList>
    </citation>
    <scope>NUCLEOTIDE SEQUENCE</scope>
    <source>
        <strain evidence="2">UV-8b</strain>
    </source>
</reference>
<dbReference type="InterPro" id="IPR035979">
    <property type="entry name" value="RBD_domain_sf"/>
</dbReference>
<dbReference type="Proteomes" id="UP000027002">
    <property type="component" value="Chromosome 3"/>
</dbReference>
<dbReference type="GeneID" id="66064395"/>
<dbReference type="AlphaFoldDB" id="A0A8E5HPU0"/>
<accession>A0A8E5HPU0</accession>
<evidence type="ECO:0008006" key="4">
    <source>
        <dbReference type="Google" id="ProtNLM"/>
    </source>
</evidence>
<organism evidence="2 3">
    <name type="scientific">Ustilaginoidea virens</name>
    <name type="common">Rice false smut fungus</name>
    <name type="synonym">Villosiclava virens</name>
    <dbReference type="NCBI Taxonomy" id="1159556"/>
    <lineage>
        <taxon>Eukaryota</taxon>
        <taxon>Fungi</taxon>
        <taxon>Dikarya</taxon>
        <taxon>Ascomycota</taxon>
        <taxon>Pezizomycotina</taxon>
        <taxon>Sordariomycetes</taxon>
        <taxon>Hypocreomycetidae</taxon>
        <taxon>Hypocreales</taxon>
        <taxon>Clavicipitaceae</taxon>
        <taxon>Ustilaginoidea</taxon>
    </lineage>
</organism>
<dbReference type="EMBL" id="CP072755">
    <property type="protein sequence ID" value="QUC19376.1"/>
    <property type="molecule type" value="Genomic_DNA"/>
</dbReference>
<dbReference type="RefSeq" id="XP_042997049.1">
    <property type="nucleotide sequence ID" value="XM_043141115.1"/>
</dbReference>
<dbReference type="SUPFAM" id="SSF54928">
    <property type="entry name" value="RNA-binding domain, RBD"/>
    <property type="match status" value="1"/>
</dbReference>
<name>A0A8E5HPU0_USTVR</name>
<evidence type="ECO:0000256" key="1">
    <source>
        <dbReference type="SAM" id="MobiDB-lite"/>
    </source>
</evidence>
<dbReference type="KEGG" id="uvi:66064395"/>
<dbReference type="GO" id="GO:0003676">
    <property type="term" value="F:nucleic acid binding"/>
    <property type="evidence" value="ECO:0007669"/>
    <property type="project" value="InterPro"/>
</dbReference>
<feature type="region of interest" description="Disordered" evidence="1">
    <location>
        <begin position="1"/>
        <end position="49"/>
    </location>
</feature>
<evidence type="ECO:0000313" key="3">
    <source>
        <dbReference type="Proteomes" id="UP000027002"/>
    </source>
</evidence>
<keyword evidence="3" id="KW-1185">Reference proteome</keyword>